<dbReference type="KEGG" id="scn:Solca_0857"/>
<name>H8KPS4_SOLCM</name>
<dbReference type="RefSeq" id="WP_014679200.1">
    <property type="nucleotide sequence ID" value="NC_017770.1"/>
</dbReference>
<protein>
    <submittedName>
        <fullName evidence="1">Uncharacterized protein</fullName>
    </submittedName>
</protein>
<gene>
    <name evidence="1" type="ordered locus">Solca_0857</name>
</gene>
<reference evidence="1" key="1">
    <citation type="submission" date="2012-02" db="EMBL/GenBank/DDBJ databases">
        <title>The complete genome of Solitalea canadensis DSM 3403.</title>
        <authorList>
            <consortium name="US DOE Joint Genome Institute (JGI-PGF)"/>
            <person name="Lucas S."/>
            <person name="Copeland A."/>
            <person name="Lapidus A."/>
            <person name="Glavina del Rio T."/>
            <person name="Dalin E."/>
            <person name="Tice H."/>
            <person name="Bruce D."/>
            <person name="Goodwin L."/>
            <person name="Pitluck S."/>
            <person name="Peters L."/>
            <person name="Ovchinnikova G."/>
            <person name="Lu M."/>
            <person name="Kyrpides N."/>
            <person name="Mavromatis K."/>
            <person name="Ivanova N."/>
            <person name="Brettin T."/>
            <person name="Detter J.C."/>
            <person name="Han C."/>
            <person name="Larimer F."/>
            <person name="Land M."/>
            <person name="Hauser L."/>
            <person name="Markowitz V."/>
            <person name="Cheng J.-F."/>
            <person name="Hugenholtz P."/>
            <person name="Woyke T."/>
            <person name="Wu D."/>
            <person name="Spring S."/>
            <person name="Schroeder M."/>
            <person name="Kopitz M."/>
            <person name="Brambilla E."/>
            <person name="Klenk H.-P."/>
            <person name="Eisen J.A."/>
        </authorList>
    </citation>
    <scope>NUCLEOTIDE SEQUENCE</scope>
    <source>
        <strain evidence="1">DSM 3403</strain>
    </source>
</reference>
<keyword evidence="2" id="KW-1185">Reference proteome</keyword>
<dbReference type="STRING" id="929556.Solca_0857"/>
<dbReference type="AlphaFoldDB" id="H8KPS4"/>
<dbReference type="Proteomes" id="UP000007590">
    <property type="component" value="Chromosome"/>
</dbReference>
<organism evidence="1 2">
    <name type="scientific">Solitalea canadensis (strain ATCC 29591 / DSM 3403 / JCM 21819 / LMG 8368 / NBRC 15130 / NCIMB 12057 / USAM 9D)</name>
    <name type="common">Flexibacter canadensis</name>
    <dbReference type="NCBI Taxonomy" id="929556"/>
    <lineage>
        <taxon>Bacteria</taxon>
        <taxon>Pseudomonadati</taxon>
        <taxon>Bacteroidota</taxon>
        <taxon>Sphingobacteriia</taxon>
        <taxon>Sphingobacteriales</taxon>
        <taxon>Sphingobacteriaceae</taxon>
        <taxon>Solitalea</taxon>
    </lineage>
</organism>
<dbReference type="EMBL" id="CP003349">
    <property type="protein sequence ID" value="AFD05972.1"/>
    <property type="molecule type" value="Genomic_DNA"/>
</dbReference>
<accession>H8KPS4</accession>
<dbReference type="HOGENOM" id="CLU_1676688_0_0_10"/>
<proteinExistence type="predicted"/>
<evidence type="ECO:0000313" key="2">
    <source>
        <dbReference type="Proteomes" id="UP000007590"/>
    </source>
</evidence>
<evidence type="ECO:0000313" key="1">
    <source>
        <dbReference type="EMBL" id="AFD05972.1"/>
    </source>
</evidence>
<sequence>MSGVKLKESENLGGLLSIEYVYAEDVTFIPAGQVISTSIGLKAGKTWLPFECTQGSMRLKEDYKENEQGEYFDITVYGRVPGDDPDTETVVEDLLSKAVILKVTTANNRQKIVGLPHQPMRLVINADTGDQADDLNNTRISFNGDCIYKSRHYLAGL</sequence>